<dbReference type="GO" id="GO:0008270">
    <property type="term" value="F:zinc ion binding"/>
    <property type="evidence" value="ECO:0007669"/>
    <property type="project" value="InterPro"/>
</dbReference>
<feature type="compositionally biased region" description="Acidic residues" evidence="1">
    <location>
        <begin position="351"/>
        <end position="361"/>
    </location>
</feature>
<evidence type="ECO:0000259" key="2">
    <source>
        <dbReference type="Pfam" id="PF04434"/>
    </source>
</evidence>
<evidence type="ECO:0000256" key="1">
    <source>
        <dbReference type="SAM" id="MobiDB-lite"/>
    </source>
</evidence>
<feature type="compositionally biased region" description="Polar residues" evidence="1">
    <location>
        <begin position="253"/>
        <end position="266"/>
    </location>
</feature>
<feature type="region of interest" description="Disordered" evidence="1">
    <location>
        <begin position="222"/>
        <end position="375"/>
    </location>
</feature>
<feature type="compositionally biased region" description="Polar residues" evidence="1">
    <location>
        <begin position="273"/>
        <end position="299"/>
    </location>
</feature>
<feature type="region of interest" description="Disordered" evidence="1">
    <location>
        <begin position="94"/>
        <end position="159"/>
    </location>
</feature>
<evidence type="ECO:0000313" key="4">
    <source>
        <dbReference type="Proteomes" id="UP000541444"/>
    </source>
</evidence>
<feature type="compositionally biased region" description="Low complexity" evidence="1">
    <location>
        <begin position="148"/>
        <end position="159"/>
    </location>
</feature>
<accession>A0A7J7MDI0</accession>
<feature type="compositionally biased region" description="Basic and acidic residues" evidence="1">
    <location>
        <begin position="339"/>
        <end position="350"/>
    </location>
</feature>
<dbReference type="InterPro" id="IPR007527">
    <property type="entry name" value="Znf_SWIM"/>
</dbReference>
<sequence>MMMKLTYDRRKKAKNWNVNFGVPRAKIHIEEMKKCCNQYTPQGSDTNKWVAISKDGKKWRVDLVGKTCDCYEWQISGLPCFVVNIIWWPHTRDHIKGPNSDMLPPPLERRTGRPRKVKRRSADENTTRQQKNYGKTDRRGGRPRGFRPRNNPPTRVRVGIGVGVRVDMRNRGTPDGVARGGTARGSVAGGVARWINKGGAARVHTQASQKSTNNARGRLLRGGAARVHTQASQQSSNNARSGLTRGGAAGVHTQASQQSTNNSRSGLTRGGTLFSQPSQGMDYNANMYSNVWNPSSSPKATRYITSDEEEEEKGNVYGGADDDSNESESDTKQEEEEDNPKMDGEKKDGSGEDEGSDDDGGDGWKVGDEDEGWCA</sequence>
<feature type="compositionally biased region" description="Low complexity" evidence="1">
    <location>
        <begin position="222"/>
        <end position="239"/>
    </location>
</feature>
<name>A0A7J7MDI0_9MAGN</name>
<dbReference type="Pfam" id="PF04434">
    <property type="entry name" value="SWIM"/>
    <property type="match status" value="1"/>
</dbReference>
<evidence type="ECO:0000313" key="3">
    <source>
        <dbReference type="EMBL" id="KAF6152963.1"/>
    </source>
</evidence>
<keyword evidence="4" id="KW-1185">Reference proteome</keyword>
<feature type="compositionally biased region" description="Acidic residues" evidence="1">
    <location>
        <begin position="320"/>
        <end position="338"/>
    </location>
</feature>
<organism evidence="3 4">
    <name type="scientific">Kingdonia uniflora</name>
    <dbReference type="NCBI Taxonomy" id="39325"/>
    <lineage>
        <taxon>Eukaryota</taxon>
        <taxon>Viridiplantae</taxon>
        <taxon>Streptophyta</taxon>
        <taxon>Embryophyta</taxon>
        <taxon>Tracheophyta</taxon>
        <taxon>Spermatophyta</taxon>
        <taxon>Magnoliopsida</taxon>
        <taxon>Ranunculales</taxon>
        <taxon>Circaeasteraceae</taxon>
        <taxon>Kingdonia</taxon>
    </lineage>
</organism>
<dbReference type="EMBL" id="JACGCM010001588">
    <property type="protein sequence ID" value="KAF6152963.1"/>
    <property type="molecule type" value="Genomic_DNA"/>
</dbReference>
<gene>
    <name evidence="3" type="ORF">GIB67_021568</name>
</gene>
<proteinExistence type="predicted"/>
<reference evidence="3 4" key="1">
    <citation type="journal article" date="2020" name="IScience">
        <title>Genome Sequencing of the Endangered Kingdonia uniflora (Circaeasteraceae, Ranunculales) Reveals Potential Mechanisms of Evolutionary Specialization.</title>
        <authorList>
            <person name="Sun Y."/>
            <person name="Deng T."/>
            <person name="Zhang A."/>
            <person name="Moore M.J."/>
            <person name="Landis J.B."/>
            <person name="Lin N."/>
            <person name="Zhang H."/>
            <person name="Zhang X."/>
            <person name="Huang J."/>
            <person name="Zhang X."/>
            <person name="Sun H."/>
            <person name="Wang H."/>
        </authorList>
    </citation>
    <scope>NUCLEOTIDE SEQUENCE [LARGE SCALE GENOMIC DNA]</scope>
    <source>
        <strain evidence="3">TB1705</strain>
        <tissue evidence="3">Leaf</tissue>
    </source>
</reference>
<feature type="domain" description="SWIM-type" evidence="2">
    <location>
        <begin position="55"/>
        <end position="80"/>
    </location>
</feature>
<dbReference type="AlphaFoldDB" id="A0A7J7MDI0"/>
<comment type="caution">
    <text evidence="3">The sequence shown here is derived from an EMBL/GenBank/DDBJ whole genome shotgun (WGS) entry which is preliminary data.</text>
</comment>
<dbReference type="Proteomes" id="UP000541444">
    <property type="component" value="Unassembled WGS sequence"/>
</dbReference>
<protein>
    <recommendedName>
        <fullName evidence="2">SWIM-type domain-containing protein</fullName>
    </recommendedName>
</protein>